<keyword evidence="2" id="KW-1185">Reference proteome</keyword>
<dbReference type="EMBL" id="CP001719">
    <property type="protein sequence ID" value="ADC47988.1"/>
    <property type="molecule type" value="Genomic_DNA"/>
</dbReference>
<organism evidence="1 2">
    <name type="scientific">Methanobrevibacter ruminantium (strain ATCC 35063 / DSM 1093 / JCM 13430 / OCM 146 / M1)</name>
    <name type="common">Methanobacterium ruminantium</name>
    <dbReference type="NCBI Taxonomy" id="634498"/>
    <lineage>
        <taxon>Archaea</taxon>
        <taxon>Methanobacteriati</taxon>
        <taxon>Methanobacteriota</taxon>
        <taxon>Methanomada group</taxon>
        <taxon>Methanobacteria</taxon>
        <taxon>Methanobacteriales</taxon>
        <taxon>Methanobacteriaceae</taxon>
        <taxon>Methanobrevibacter</taxon>
    </lineage>
</organism>
<accession>D3E114</accession>
<evidence type="ECO:0000313" key="1">
    <source>
        <dbReference type="EMBL" id="ADC47988.1"/>
    </source>
</evidence>
<dbReference type="KEGG" id="mru:mru_2138"/>
<protein>
    <submittedName>
        <fullName evidence="1">Ferredoxin</fullName>
    </submittedName>
</protein>
<dbReference type="Proteomes" id="UP000008680">
    <property type="component" value="Chromosome"/>
</dbReference>
<dbReference type="SUPFAM" id="SSF54862">
    <property type="entry name" value="4Fe-4S ferredoxins"/>
    <property type="match status" value="1"/>
</dbReference>
<dbReference type="AlphaFoldDB" id="D3E114"/>
<evidence type="ECO:0000313" key="2">
    <source>
        <dbReference type="Proteomes" id="UP000008680"/>
    </source>
</evidence>
<gene>
    <name evidence="1" type="ordered locus">mru_2138</name>
</gene>
<proteinExistence type="predicted"/>
<sequence length="34" mass="3724">MARVSNLSYCHVCTLCAMKCGPDAIKIIRNAPDE</sequence>
<name>D3E114_METRM</name>
<dbReference type="HOGENOM" id="CLU_3371368_0_0_2"/>
<dbReference type="STRING" id="634498.mru_2138"/>
<reference evidence="1 2" key="1">
    <citation type="journal article" date="2010" name="PLoS ONE">
        <title>The genome sequence of the rumen methanogen Methanobrevibacter ruminantium reveals new possibilities for controlling ruminant methane emissions.</title>
        <authorList>
            <person name="Leahy S.C."/>
            <person name="Kelly W.J."/>
            <person name="Altermann E."/>
            <person name="Ronimus R.S."/>
            <person name="Yeoman C.J."/>
            <person name="Pacheco D.M."/>
            <person name="Li D."/>
            <person name="Kong Z."/>
            <person name="McTavish S."/>
            <person name="Sang C."/>
            <person name="Lambie S.C."/>
            <person name="Janssen P.H."/>
            <person name="Dey D."/>
            <person name="Attwood G.T."/>
        </authorList>
    </citation>
    <scope>NUCLEOTIDE SEQUENCE [LARGE SCALE GENOMIC DNA]</scope>
    <source>
        <strain evidence="2">ATCC 35063 / DSM 1093 / JCM 13430 / OCM 146 / M1</strain>
    </source>
</reference>